<evidence type="ECO:0000256" key="1">
    <source>
        <dbReference type="ARBA" id="ARBA00012513"/>
    </source>
</evidence>
<dbReference type="InterPro" id="IPR017441">
    <property type="entry name" value="Protein_kinase_ATP_BS"/>
</dbReference>
<feature type="binding site" evidence="9">
    <location>
        <position position="69"/>
    </location>
    <ligand>
        <name>ATP</name>
        <dbReference type="ChEBI" id="CHEBI:30616"/>
    </ligand>
</feature>
<dbReference type="Gene3D" id="3.30.200.20">
    <property type="entry name" value="Phosphorylase Kinase, domain 1"/>
    <property type="match status" value="1"/>
</dbReference>
<dbReference type="SUPFAM" id="SSF56112">
    <property type="entry name" value="Protein kinase-like (PK-like)"/>
    <property type="match status" value="1"/>
</dbReference>
<evidence type="ECO:0000256" key="9">
    <source>
        <dbReference type="PROSITE-ProRule" id="PRU10141"/>
    </source>
</evidence>
<dbReference type="AlphaFoldDB" id="A0A2J6R7C0"/>
<comment type="catalytic activity">
    <reaction evidence="8">
        <text>L-seryl-[protein] + ATP = O-phospho-L-seryl-[protein] + ADP + H(+)</text>
        <dbReference type="Rhea" id="RHEA:17989"/>
        <dbReference type="Rhea" id="RHEA-COMP:9863"/>
        <dbReference type="Rhea" id="RHEA-COMP:11604"/>
        <dbReference type="ChEBI" id="CHEBI:15378"/>
        <dbReference type="ChEBI" id="CHEBI:29999"/>
        <dbReference type="ChEBI" id="CHEBI:30616"/>
        <dbReference type="ChEBI" id="CHEBI:83421"/>
        <dbReference type="ChEBI" id="CHEBI:456216"/>
        <dbReference type="EC" id="2.7.11.1"/>
    </reaction>
</comment>
<dbReference type="InterPro" id="IPR000719">
    <property type="entry name" value="Prot_kinase_dom"/>
</dbReference>
<keyword evidence="2" id="KW-0723">Serine/threonine-protein kinase</keyword>
<dbReference type="SMART" id="SM00220">
    <property type="entry name" value="S_TKc"/>
    <property type="match status" value="1"/>
</dbReference>
<evidence type="ECO:0000259" key="10">
    <source>
        <dbReference type="PROSITE" id="PS50011"/>
    </source>
</evidence>
<dbReference type="GO" id="GO:0050684">
    <property type="term" value="P:regulation of mRNA processing"/>
    <property type="evidence" value="ECO:0007669"/>
    <property type="project" value="TreeGrafter"/>
</dbReference>
<dbReference type="PROSITE" id="PS00107">
    <property type="entry name" value="PROTEIN_KINASE_ATP"/>
    <property type="match status" value="1"/>
</dbReference>
<feature type="domain" description="Protein kinase" evidence="10">
    <location>
        <begin position="40"/>
        <end position="391"/>
    </location>
</feature>
<keyword evidence="4 9" id="KW-0547">Nucleotide-binding</keyword>
<evidence type="ECO:0000256" key="8">
    <source>
        <dbReference type="ARBA" id="ARBA00048679"/>
    </source>
</evidence>
<dbReference type="InterPro" id="IPR011009">
    <property type="entry name" value="Kinase-like_dom_sf"/>
</dbReference>
<keyword evidence="12" id="KW-1185">Reference proteome</keyword>
<evidence type="ECO:0000256" key="6">
    <source>
        <dbReference type="ARBA" id="ARBA00022840"/>
    </source>
</evidence>
<evidence type="ECO:0000313" key="11">
    <source>
        <dbReference type="EMBL" id="PMD34411.1"/>
    </source>
</evidence>
<dbReference type="PANTHER" id="PTHR47634:SF9">
    <property type="entry name" value="PROTEIN KINASE DOMAIN-CONTAINING PROTEIN-RELATED"/>
    <property type="match status" value="1"/>
</dbReference>
<keyword evidence="3" id="KW-0808">Transferase</keyword>
<evidence type="ECO:0000256" key="2">
    <source>
        <dbReference type="ARBA" id="ARBA00022527"/>
    </source>
</evidence>
<dbReference type="PROSITE" id="PS50011">
    <property type="entry name" value="PROTEIN_KINASE_DOM"/>
    <property type="match status" value="1"/>
</dbReference>
<dbReference type="PANTHER" id="PTHR47634">
    <property type="entry name" value="PROTEIN KINASE DOMAIN-CONTAINING PROTEIN-RELATED"/>
    <property type="match status" value="1"/>
</dbReference>
<evidence type="ECO:0000256" key="3">
    <source>
        <dbReference type="ARBA" id="ARBA00022679"/>
    </source>
</evidence>
<dbReference type="Pfam" id="PF00069">
    <property type="entry name" value="Pkinase"/>
    <property type="match status" value="2"/>
</dbReference>
<sequence length="403" mass="46157">MHISASYPHVKRDEDEEGISRYVPGDLHPVSLGELYNNKYLVLRKLGYGRYSTVWLVQDTSAKLLWAMKVLSASCYGTESDIFELEILQHLKSGDVTHPGYQYSILHDSFTHKGPNGEHVCLIFKLMGESLRTFREWFDGRIPTHLVQKFTRQLLHALEYAHGRGVIHTEDIQPSNIMIQIPDESLLTPHISIPNILPDTSSSPPREYKIIQTHSLREIYFAEDFNVMDLNITLSDWGVASFVSHHMSEEIQPLLLRAPEVLFGAKWDEKVDIWNLGALVPELVFGQRMFCARDERGAYSVGRHLEEMVGLLGAMPGCLLEKGDREVVIEWFGEDGELRGRGLEKVVSLEKRFEGMDLRERGKFLAFVRKMLVLDPGKRLTARELLGEDWLKHDYDADVPEEN</sequence>
<protein>
    <recommendedName>
        <fullName evidence="1">non-specific serine/threonine protein kinase</fullName>
        <ecNumber evidence="1">2.7.11.1</ecNumber>
    </recommendedName>
</protein>
<dbReference type="Gene3D" id="1.10.510.10">
    <property type="entry name" value="Transferase(Phosphotransferase) domain 1"/>
    <property type="match status" value="1"/>
</dbReference>
<reference evidence="11 12" key="1">
    <citation type="submission" date="2016-04" db="EMBL/GenBank/DDBJ databases">
        <title>A degradative enzymes factory behind the ericoid mycorrhizal symbiosis.</title>
        <authorList>
            <consortium name="DOE Joint Genome Institute"/>
            <person name="Martino E."/>
            <person name="Morin E."/>
            <person name="Grelet G."/>
            <person name="Kuo A."/>
            <person name="Kohler A."/>
            <person name="Daghino S."/>
            <person name="Barry K."/>
            <person name="Choi C."/>
            <person name="Cichocki N."/>
            <person name="Clum A."/>
            <person name="Copeland A."/>
            <person name="Hainaut M."/>
            <person name="Haridas S."/>
            <person name="Labutti K."/>
            <person name="Lindquist E."/>
            <person name="Lipzen A."/>
            <person name="Khouja H.-R."/>
            <person name="Murat C."/>
            <person name="Ohm R."/>
            <person name="Olson A."/>
            <person name="Spatafora J."/>
            <person name="Veneault-Fourrey C."/>
            <person name="Henrissat B."/>
            <person name="Grigoriev I."/>
            <person name="Martin F."/>
            <person name="Perotto S."/>
        </authorList>
    </citation>
    <scope>NUCLEOTIDE SEQUENCE [LARGE SCALE GENOMIC DNA]</scope>
    <source>
        <strain evidence="11 12">F</strain>
    </source>
</reference>
<evidence type="ECO:0000313" key="12">
    <source>
        <dbReference type="Proteomes" id="UP000235786"/>
    </source>
</evidence>
<dbReference type="EC" id="2.7.11.1" evidence="1"/>
<accession>A0A2J6R7C0</accession>
<keyword evidence="6 9" id="KW-0067">ATP-binding</keyword>
<name>A0A2J6R7C0_HYAVF</name>
<dbReference type="EMBL" id="KZ613954">
    <property type="protein sequence ID" value="PMD34411.1"/>
    <property type="molecule type" value="Genomic_DNA"/>
</dbReference>
<dbReference type="GO" id="GO:0004674">
    <property type="term" value="F:protein serine/threonine kinase activity"/>
    <property type="evidence" value="ECO:0007669"/>
    <property type="project" value="UniProtKB-KW"/>
</dbReference>
<gene>
    <name evidence="11" type="ORF">L207DRAFT_497788</name>
</gene>
<dbReference type="GO" id="GO:0000245">
    <property type="term" value="P:spliceosomal complex assembly"/>
    <property type="evidence" value="ECO:0007669"/>
    <property type="project" value="TreeGrafter"/>
</dbReference>
<evidence type="ECO:0000256" key="4">
    <source>
        <dbReference type="ARBA" id="ARBA00022741"/>
    </source>
</evidence>
<proteinExistence type="predicted"/>
<dbReference type="GO" id="GO:0005524">
    <property type="term" value="F:ATP binding"/>
    <property type="evidence" value="ECO:0007669"/>
    <property type="project" value="UniProtKB-UniRule"/>
</dbReference>
<organism evidence="11 12">
    <name type="scientific">Hyaloscypha variabilis (strain UAMH 11265 / GT02V1 / F)</name>
    <name type="common">Meliniomyces variabilis</name>
    <dbReference type="NCBI Taxonomy" id="1149755"/>
    <lineage>
        <taxon>Eukaryota</taxon>
        <taxon>Fungi</taxon>
        <taxon>Dikarya</taxon>
        <taxon>Ascomycota</taxon>
        <taxon>Pezizomycotina</taxon>
        <taxon>Leotiomycetes</taxon>
        <taxon>Helotiales</taxon>
        <taxon>Hyaloscyphaceae</taxon>
        <taxon>Hyaloscypha</taxon>
        <taxon>Hyaloscypha variabilis</taxon>
    </lineage>
</organism>
<comment type="catalytic activity">
    <reaction evidence="7">
        <text>L-threonyl-[protein] + ATP = O-phospho-L-threonyl-[protein] + ADP + H(+)</text>
        <dbReference type="Rhea" id="RHEA:46608"/>
        <dbReference type="Rhea" id="RHEA-COMP:11060"/>
        <dbReference type="Rhea" id="RHEA-COMP:11605"/>
        <dbReference type="ChEBI" id="CHEBI:15378"/>
        <dbReference type="ChEBI" id="CHEBI:30013"/>
        <dbReference type="ChEBI" id="CHEBI:30616"/>
        <dbReference type="ChEBI" id="CHEBI:61977"/>
        <dbReference type="ChEBI" id="CHEBI:456216"/>
        <dbReference type="EC" id="2.7.11.1"/>
    </reaction>
</comment>
<evidence type="ECO:0000256" key="7">
    <source>
        <dbReference type="ARBA" id="ARBA00047899"/>
    </source>
</evidence>
<dbReference type="InterPro" id="IPR051334">
    <property type="entry name" value="SRPK"/>
</dbReference>
<keyword evidence="5 11" id="KW-0418">Kinase</keyword>
<evidence type="ECO:0000256" key="5">
    <source>
        <dbReference type="ARBA" id="ARBA00022777"/>
    </source>
</evidence>
<dbReference type="Proteomes" id="UP000235786">
    <property type="component" value="Unassembled WGS sequence"/>
</dbReference>
<dbReference type="OrthoDB" id="5979581at2759"/>
<dbReference type="STRING" id="1149755.A0A2J6R7C0"/>